<feature type="domain" description="ABC transmembrane type-1" evidence="8">
    <location>
        <begin position="86"/>
        <end position="297"/>
    </location>
</feature>
<dbReference type="InterPro" id="IPR000515">
    <property type="entry name" value="MetI-like"/>
</dbReference>
<evidence type="ECO:0000313" key="10">
    <source>
        <dbReference type="Proteomes" id="UP001219349"/>
    </source>
</evidence>
<organism evidence="9 10">
    <name type="scientific">Paracoccus fistulariae</name>
    <dbReference type="NCBI Taxonomy" id="658446"/>
    <lineage>
        <taxon>Bacteria</taxon>
        <taxon>Pseudomonadati</taxon>
        <taxon>Pseudomonadota</taxon>
        <taxon>Alphaproteobacteria</taxon>
        <taxon>Rhodobacterales</taxon>
        <taxon>Paracoccaceae</taxon>
        <taxon>Paracoccus</taxon>
    </lineage>
</organism>
<dbReference type="PANTHER" id="PTHR30193:SF41">
    <property type="entry name" value="DIACETYLCHITOBIOSE UPTAKE SYSTEM PERMEASE PROTEIN NGCF"/>
    <property type="match status" value="1"/>
</dbReference>
<dbReference type="Pfam" id="PF00528">
    <property type="entry name" value="BPD_transp_1"/>
    <property type="match status" value="1"/>
</dbReference>
<accession>A0ABY7SJG1</accession>
<sequence>MSGRADSSPRNAKTPTRRSALRRKEAVVGYLFILPALIGLVLFYVLPTIRAAQISMTNWNLMRPAKWVALENYTKLWGDGQFWDSMWITLLYVLYNIPVQTALGLLIAVLADRLAKSVTFRAVIIAPYLISNVVAGLVWLLMLDPLIGITNSFLSMIGIGQQAFLSSPDQALVSVAAISIWRHVGFTALLFYAGLQSIPKDLYEAARLDGASEFAMFRLITMPLLRPVLVFVLVTSVVGSFQVFDVIAVTTQGGPAGSTRAVLWYIYENAFKFSRMGYASAMSMVLFVILILVTLLQMKLLRGDQSDLG</sequence>
<feature type="transmembrane region" description="Helical" evidence="7">
    <location>
        <begin position="276"/>
        <end position="296"/>
    </location>
</feature>
<dbReference type="PROSITE" id="PS50928">
    <property type="entry name" value="ABC_TM1"/>
    <property type="match status" value="1"/>
</dbReference>
<feature type="transmembrane region" description="Helical" evidence="7">
    <location>
        <begin position="171"/>
        <end position="193"/>
    </location>
</feature>
<feature type="transmembrane region" description="Helical" evidence="7">
    <location>
        <begin position="86"/>
        <end position="110"/>
    </location>
</feature>
<evidence type="ECO:0000259" key="8">
    <source>
        <dbReference type="PROSITE" id="PS50928"/>
    </source>
</evidence>
<evidence type="ECO:0000256" key="7">
    <source>
        <dbReference type="RuleBase" id="RU363032"/>
    </source>
</evidence>
<evidence type="ECO:0000256" key="4">
    <source>
        <dbReference type="ARBA" id="ARBA00022692"/>
    </source>
</evidence>
<dbReference type="InterPro" id="IPR035906">
    <property type="entry name" value="MetI-like_sf"/>
</dbReference>
<keyword evidence="6 7" id="KW-0472">Membrane</keyword>
<keyword evidence="5 7" id="KW-1133">Transmembrane helix</keyword>
<feature type="transmembrane region" description="Helical" evidence="7">
    <location>
        <begin position="122"/>
        <end position="142"/>
    </location>
</feature>
<comment type="similarity">
    <text evidence="7">Belongs to the binding-protein-dependent transport system permease family.</text>
</comment>
<feature type="transmembrane region" description="Helical" evidence="7">
    <location>
        <begin position="27"/>
        <end position="46"/>
    </location>
</feature>
<evidence type="ECO:0000313" key="9">
    <source>
        <dbReference type="EMBL" id="WCR06979.1"/>
    </source>
</evidence>
<dbReference type="CDD" id="cd06261">
    <property type="entry name" value="TM_PBP2"/>
    <property type="match status" value="1"/>
</dbReference>
<keyword evidence="3" id="KW-1003">Cell membrane</keyword>
<keyword evidence="2 7" id="KW-0813">Transport</keyword>
<gene>
    <name evidence="9" type="ORF">JHX87_16165</name>
</gene>
<evidence type="ECO:0000256" key="6">
    <source>
        <dbReference type="ARBA" id="ARBA00023136"/>
    </source>
</evidence>
<protein>
    <submittedName>
        <fullName evidence="9">Sugar ABC transporter permease</fullName>
    </submittedName>
</protein>
<dbReference type="PANTHER" id="PTHR30193">
    <property type="entry name" value="ABC TRANSPORTER PERMEASE PROTEIN"/>
    <property type="match status" value="1"/>
</dbReference>
<evidence type="ECO:0000256" key="5">
    <source>
        <dbReference type="ARBA" id="ARBA00022989"/>
    </source>
</evidence>
<evidence type="ECO:0000256" key="1">
    <source>
        <dbReference type="ARBA" id="ARBA00004651"/>
    </source>
</evidence>
<evidence type="ECO:0000256" key="3">
    <source>
        <dbReference type="ARBA" id="ARBA00022475"/>
    </source>
</evidence>
<reference evidence="9 10" key="1">
    <citation type="submission" date="2021-01" db="EMBL/GenBank/DDBJ databases">
        <title>Biogeographic distribution of Paracoccus.</title>
        <authorList>
            <person name="Hollensteiner J."/>
            <person name="Leineberger J."/>
            <person name="Brinkhoff T."/>
            <person name="Daniel R."/>
        </authorList>
    </citation>
    <scope>NUCLEOTIDE SEQUENCE [LARGE SCALE GENOMIC DNA]</scope>
    <source>
        <strain evidence="9 10">KCTC 22803</strain>
    </source>
</reference>
<comment type="subcellular location">
    <subcellularLocation>
        <location evidence="1 7">Cell membrane</location>
        <topology evidence="1 7">Multi-pass membrane protein</topology>
    </subcellularLocation>
</comment>
<dbReference type="RefSeq" id="WP_271883795.1">
    <property type="nucleotide sequence ID" value="NZ_CP067136.1"/>
</dbReference>
<keyword evidence="4 7" id="KW-0812">Transmembrane</keyword>
<dbReference type="SUPFAM" id="SSF161098">
    <property type="entry name" value="MetI-like"/>
    <property type="match status" value="1"/>
</dbReference>
<evidence type="ECO:0000256" key="2">
    <source>
        <dbReference type="ARBA" id="ARBA00022448"/>
    </source>
</evidence>
<dbReference type="EMBL" id="CP067136">
    <property type="protein sequence ID" value="WCR06979.1"/>
    <property type="molecule type" value="Genomic_DNA"/>
</dbReference>
<keyword evidence="10" id="KW-1185">Reference proteome</keyword>
<dbReference type="Proteomes" id="UP001219349">
    <property type="component" value="Chromosome"/>
</dbReference>
<feature type="transmembrane region" description="Helical" evidence="7">
    <location>
        <begin position="224"/>
        <end position="244"/>
    </location>
</feature>
<proteinExistence type="inferred from homology"/>
<name>A0ABY7SJG1_9RHOB</name>
<dbReference type="InterPro" id="IPR051393">
    <property type="entry name" value="ABC_transporter_permease"/>
</dbReference>
<dbReference type="Gene3D" id="1.10.3720.10">
    <property type="entry name" value="MetI-like"/>
    <property type="match status" value="1"/>
</dbReference>